<dbReference type="AlphaFoldDB" id="A0A265E795"/>
<dbReference type="InterPro" id="IPR013325">
    <property type="entry name" value="RNA_pol_sigma_r2"/>
</dbReference>
<evidence type="ECO:0000259" key="1">
    <source>
        <dbReference type="Pfam" id="PF04542"/>
    </source>
</evidence>
<dbReference type="InterPro" id="IPR007627">
    <property type="entry name" value="RNA_pol_sigma70_r2"/>
</dbReference>
<proteinExistence type="predicted"/>
<reference evidence="2 3" key="1">
    <citation type="submission" date="2017-07" db="EMBL/GenBank/DDBJ databases">
        <title>Shotgun whole genome sequences of three halophilic bacterial isolates.</title>
        <authorList>
            <person name="Pozzo T."/>
            <person name="Higdon S.M."/>
            <person name="Quillaguaman J."/>
        </authorList>
    </citation>
    <scope>NUCLEOTIDE SEQUENCE [LARGE SCALE GENOMIC DNA]</scope>
    <source>
        <strain evidence="2 3">BU-1</strain>
    </source>
</reference>
<accession>A0A265E795</accession>
<protein>
    <recommendedName>
        <fullName evidence="1">RNA polymerase sigma-70 region 2 domain-containing protein</fullName>
    </recommendedName>
</protein>
<feature type="domain" description="RNA polymerase sigma-70 region 2" evidence="1">
    <location>
        <begin position="42"/>
        <end position="106"/>
    </location>
</feature>
<dbReference type="Pfam" id="PF04542">
    <property type="entry name" value="Sigma70_r2"/>
    <property type="match status" value="1"/>
</dbReference>
<dbReference type="Gene3D" id="1.10.1740.10">
    <property type="match status" value="1"/>
</dbReference>
<dbReference type="EMBL" id="NPEZ01000002">
    <property type="protein sequence ID" value="OZT77380.1"/>
    <property type="molecule type" value="Genomic_DNA"/>
</dbReference>
<comment type="caution">
    <text evidence="2">The sequence shown here is derived from an EMBL/GenBank/DDBJ whole genome shotgun (WGS) entry which is preliminary data.</text>
</comment>
<sequence>MDMYQIATFHFFVREDSDDELDALAFRVRAGDMEAFDLIDARLRPQVHRMSYRYMNDFHDREDVEQEMMEQALRLCSRYQHDRGRYRHYLFRTLHLEMRSRRKRDMRAYRVLVPPGDKGIVEPAEPEEKVVNPINIMVKEEQLQYLMHKRGICSPLERKVLQHLEKGHGISDVCRELALDRRSVLNTLHRIRRKKERLAMLEESGGPFDNMA</sequence>
<dbReference type="Proteomes" id="UP000216682">
    <property type="component" value="Unassembled WGS sequence"/>
</dbReference>
<name>A0A265E795_9STAP</name>
<evidence type="ECO:0000313" key="2">
    <source>
        <dbReference type="EMBL" id="OZT77380.1"/>
    </source>
</evidence>
<organism evidence="2 3">
    <name type="scientific">Salinicoccus roseus</name>
    <dbReference type="NCBI Taxonomy" id="45670"/>
    <lineage>
        <taxon>Bacteria</taxon>
        <taxon>Bacillati</taxon>
        <taxon>Bacillota</taxon>
        <taxon>Bacilli</taxon>
        <taxon>Bacillales</taxon>
        <taxon>Staphylococcaceae</taxon>
        <taxon>Salinicoccus</taxon>
    </lineage>
</organism>
<gene>
    <name evidence="2" type="ORF">CFN03_05420</name>
</gene>
<dbReference type="SUPFAM" id="SSF88946">
    <property type="entry name" value="Sigma2 domain of RNA polymerase sigma factors"/>
    <property type="match status" value="1"/>
</dbReference>
<dbReference type="GO" id="GO:0003700">
    <property type="term" value="F:DNA-binding transcription factor activity"/>
    <property type="evidence" value="ECO:0007669"/>
    <property type="project" value="InterPro"/>
</dbReference>
<dbReference type="GO" id="GO:0006352">
    <property type="term" value="P:DNA-templated transcription initiation"/>
    <property type="evidence" value="ECO:0007669"/>
    <property type="project" value="InterPro"/>
</dbReference>
<evidence type="ECO:0000313" key="3">
    <source>
        <dbReference type="Proteomes" id="UP000216682"/>
    </source>
</evidence>